<protein>
    <recommendedName>
        <fullName evidence="2 3">Single-stranded DNA-binding protein</fullName>
        <shortName evidence="2">SSB</shortName>
    </recommendedName>
</protein>
<evidence type="ECO:0000256" key="1">
    <source>
        <dbReference type="ARBA" id="ARBA00023125"/>
    </source>
</evidence>
<feature type="compositionally biased region" description="Low complexity" evidence="4">
    <location>
        <begin position="137"/>
        <end position="151"/>
    </location>
</feature>
<keyword evidence="6" id="KW-1185">Reference proteome</keyword>
<dbReference type="Proteomes" id="UP000030512">
    <property type="component" value="Chromosome"/>
</dbReference>
<dbReference type="NCBIfam" id="TIGR00621">
    <property type="entry name" value="ssb"/>
    <property type="match status" value="1"/>
</dbReference>
<dbReference type="HAMAP" id="MF_00984">
    <property type="entry name" value="SSB"/>
    <property type="match status" value="1"/>
</dbReference>
<proteinExistence type="inferred from homology"/>
<dbReference type="PANTHER" id="PTHR10302:SF27">
    <property type="entry name" value="SINGLE-STRANDED DNA-BINDING PROTEIN"/>
    <property type="match status" value="1"/>
</dbReference>
<evidence type="ECO:0000256" key="2">
    <source>
        <dbReference type="HAMAP-Rule" id="MF_00984"/>
    </source>
</evidence>
<dbReference type="GO" id="GO:0003697">
    <property type="term" value="F:single-stranded DNA binding"/>
    <property type="evidence" value="ECO:0007669"/>
    <property type="project" value="UniProtKB-UniRule"/>
</dbReference>
<sequence length="166" mass="18572">MPIAAPLGIVFVELGAADRRNVIMANRGVNKVILLGRLGADPDVRFMPNNGGKVVAVRLATSEVWSDPKNGKQERTEWHRVVFFKKLADTAEQYLHKGSQIYIEGRLRTQQWGQANDKRYRTEIAAFELQMLDRPNASAAANGSSSSPAAPEDYDWDDEYSDMPIH</sequence>
<comment type="subunit">
    <text evidence="2">Homotetramer.</text>
</comment>
<dbReference type="Pfam" id="PF00436">
    <property type="entry name" value="SSB"/>
    <property type="match status" value="1"/>
</dbReference>
<reference evidence="5 6" key="1">
    <citation type="journal article" date="2015" name="Environ. Microbiol.">
        <title>Methane oxidation coupled to nitrate reduction under hypoxia by the Gammaproteobacterium Methylomonas denitrificans, sp. nov. type strain FJG1.</title>
        <authorList>
            <person name="Kits K.D."/>
            <person name="Klotz M.G."/>
            <person name="Stein L.Y."/>
        </authorList>
    </citation>
    <scope>NUCLEOTIDE SEQUENCE [LARGE SCALE GENOMIC DNA]</scope>
    <source>
        <strain evidence="5 6">FJG1</strain>
    </source>
</reference>
<dbReference type="InterPro" id="IPR000424">
    <property type="entry name" value="Primosome_PriB/ssb"/>
</dbReference>
<name>A0A140E532_9GAMM</name>
<dbReference type="GO" id="GO:0009295">
    <property type="term" value="C:nucleoid"/>
    <property type="evidence" value="ECO:0007669"/>
    <property type="project" value="TreeGrafter"/>
</dbReference>
<evidence type="ECO:0000256" key="4">
    <source>
        <dbReference type="SAM" id="MobiDB-lite"/>
    </source>
</evidence>
<dbReference type="GO" id="GO:0006260">
    <property type="term" value="P:DNA replication"/>
    <property type="evidence" value="ECO:0007669"/>
    <property type="project" value="InterPro"/>
</dbReference>
<evidence type="ECO:0000256" key="3">
    <source>
        <dbReference type="RuleBase" id="RU000524"/>
    </source>
</evidence>
<gene>
    <name evidence="5" type="ORF">JT25_003210</name>
</gene>
<keyword evidence="1 2" id="KW-0238">DNA-binding</keyword>
<dbReference type="EMBL" id="CP014476">
    <property type="protein sequence ID" value="AMK75506.1"/>
    <property type="molecule type" value="Genomic_DNA"/>
</dbReference>
<dbReference type="KEGG" id="mdn:JT25_003210"/>
<organism evidence="5 6">
    <name type="scientific">Methylomonas denitrificans</name>
    <dbReference type="NCBI Taxonomy" id="1538553"/>
    <lineage>
        <taxon>Bacteria</taxon>
        <taxon>Pseudomonadati</taxon>
        <taxon>Pseudomonadota</taxon>
        <taxon>Gammaproteobacteria</taxon>
        <taxon>Methylococcales</taxon>
        <taxon>Methylococcaceae</taxon>
        <taxon>Methylomonas</taxon>
    </lineage>
</organism>
<dbReference type="InterPro" id="IPR011344">
    <property type="entry name" value="ssDNA-bd"/>
</dbReference>
<dbReference type="SUPFAM" id="SSF50249">
    <property type="entry name" value="Nucleic acid-binding proteins"/>
    <property type="match status" value="1"/>
</dbReference>
<evidence type="ECO:0000313" key="5">
    <source>
        <dbReference type="EMBL" id="AMK75506.1"/>
    </source>
</evidence>
<dbReference type="AlphaFoldDB" id="A0A140E532"/>
<accession>A0A140E532</accession>
<dbReference type="STRING" id="1538553.JT25_003210"/>
<dbReference type="Gene3D" id="2.40.50.140">
    <property type="entry name" value="Nucleic acid-binding proteins"/>
    <property type="match status" value="1"/>
</dbReference>
<evidence type="ECO:0000313" key="6">
    <source>
        <dbReference type="Proteomes" id="UP000030512"/>
    </source>
</evidence>
<dbReference type="InterPro" id="IPR012340">
    <property type="entry name" value="NA-bd_OB-fold"/>
</dbReference>
<comment type="caution">
    <text evidence="2">Lacks conserved residue(s) required for the propagation of feature annotation.</text>
</comment>
<dbReference type="PROSITE" id="PS50935">
    <property type="entry name" value="SSB"/>
    <property type="match status" value="1"/>
</dbReference>
<dbReference type="CDD" id="cd04496">
    <property type="entry name" value="SSB_OBF"/>
    <property type="match status" value="1"/>
</dbReference>
<feature type="region of interest" description="Disordered" evidence="4">
    <location>
        <begin position="137"/>
        <end position="166"/>
    </location>
</feature>
<feature type="compositionally biased region" description="Acidic residues" evidence="4">
    <location>
        <begin position="152"/>
        <end position="166"/>
    </location>
</feature>
<dbReference type="PANTHER" id="PTHR10302">
    <property type="entry name" value="SINGLE-STRANDED DNA-BINDING PROTEIN"/>
    <property type="match status" value="1"/>
</dbReference>